<name>A0A1V0U248_9ACTN</name>
<dbReference type="PANTHER" id="PTHR30037:SF4">
    <property type="entry name" value="DNA-3-METHYLADENINE GLYCOSYLASE I"/>
    <property type="match status" value="1"/>
</dbReference>
<dbReference type="STRING" id="553510.B1H19_08445"/>
<proteinExistence type="predicted"/>
<evidence type="ECO:0000313" key="3">
    <source>
        <dbReference type="EMBL" id="ARF59305.1"/>
    </source>
</evidence>
<evidence type="ECO:0000256" key="2">
    <source>
        <dbReference type="SAM" id="MobiDB-lite"/>
    </source>
</evidence>
<accession>A0A1V0U248</accession>
<dbReference type="InterPro" id="IPR011257">
    <property type="entry name" value="DNA_glycosylase"/>
</dbReference>
<keyword evidence="1" id="KW-0862">Zinc</keyword>
<evidence type="ECO:0000256" key="1">
    <source>
        <dbReference type="PIRSR" id="PIRSR605019-1"/>
    </source>
</evidence>
<feature type="compositionally biased region" description="Basic and acidic residues" evidence="2">
    <location>
        <begin position="1"/>
        <end position="26"/>
    </location>
</feature>
<reference evidence="3 4" key="1">
    <citation type="submission" date="2017-04" db="EMBL/GenBank/DDBJ databases">
        <title>Complete Genome Sequence of Streptomyces gilvosporeus F607, a Capable Producer of Natamycin.</title>
        <authorList>
            <person name="Zong G."/>
            <person name="Zhong C."/>
            <person name="Fu J."/>
            <person name="Qin R."/>
            <person name="Cao G."/>
        </authorList>
    </citation>
    <scope>NUCLEOTIDE SEQUENCE [LARGE SCALE GENOMIC DNA]</scope>
    <source>
        <strain evidence="3 4">F607</strain>
    </source>
</reference>
<keyword evidence="1" id="KW-0479">Metal-binding</keyword>
<dbReference type="GO" id="GO:0006284">
    <property type="term" value="P:base-excision repair"/>
    <property type="evidence" value="ECO:0007669"/>
    <property type="project" value="InterPro"/>
</dbReference>
<dbReference type="AlphaFoldDB" id="A0A1V0U248"/>
<dbReference type="InterPro" id="IPR005019">
    <property type="entry name" value="Adenine_glyco"/>
</dbReference>
<dbReference type="GO" id="GO:0046872">
    <property type="term" value="F:metal ion binding"/>
    <property type="evidence" value="ECO:0007669"/>
    <property type="project" value="UniProtKB-KW"/>
</dbReference>
<dbReference type="EMBL" id="CP020569">
    <property type="protein sequence ID" value="ARF59305.1"/>
    <property type="molecule type" value="Genomic_DNA"/>
</dbReference>
<feature type="binding site" evidence="1">
    <location>
        <position position="39"/>
    </location>
    <ligand>
        <name>Zn(2+)</name>
        <dbReference type="ChEBI" id="CHEBI:29105"/>
    </ligand>
</feature>
<dbReference type="Proteomes" id="UP000192726">
    <property type="component" value="Chromosome"/>
</dbReference>
<evidence type="ECO:0000313" key="4">
    <source>
        <dbReference type="Proteomes" id="UP000192726"/>
    </source>
</evidence>
<sequence length="222" mass="24264">MGSEPDARPAEGKAVEGEAAERKVPEGEAVVGEDGLGRCVWAVSHPLNQQYHDTEWGLPVRGEQALFERITLEAFQSGLSWLTILAKRPAFRTAFDAFDPAVVAAYTDDDVARLMGDAGIVRNRAKIEAARGNARAVLELRHHGGLDRLIWSHKPRRTPVPRTVSEVPTRTAESKALATELRSYGFRFVGPTTGYALMEAIGMVDTHLVGCHRRGTSGEHDV</sequence>
<dbReference type="Gene3D" id="1.10.340.30">
    <property type="entry name" value="Hypothetical protein, domain 2"/>
    <property type="match status" value="1"/>
</dbReference>
<protein>
    <submittedName>
        <fullName evidence="3">3-methyladenine DNA glycosylase</fullName>
    </submittedName>
</protein>
<dbReference type="SUPFAM" id="SSF48150">
    <property type="entry name" value="DNA-glycosylase"/>
    <property type="match status" value="1"/>
</dbReference>
<dbReference type="Pfam" id="PF03352">
    <property type="entry name" value="Adenine_glyco"/>
    <property type="match status" value="1"/>
</dbReference>
<organism evidence="3 4">
    <name type="scientific">Streptomyces gilvosporeus</name>
    <dbReference type="NCBI Taxonomy" id="553510"/>
    <lineage>
        <taxon>Bacteria</taxon>
        <taxon>Bacillati</taxon>
        <taxon>Actinomycetota</taxon>
        <taxon>Actinomycetes</taxon>
        <taxon>Kitasatosporales</taxon>
        <taxon>Streptomycetaceae</taxon>
        <taxon>Streptomyces</taxon>
    </lineage>
</organism>
<dbReference type="InterPro" id="IPR052891">
    <property type="entry name" value="DNA-3mA_glycosylase"/>
</dbReference>
<feature type="binding site" evidence="1">
    <location>
        <position position="52"/>
    </location>
    <ligand>
        <name>Zn(2+)</name>
        <dbReference type="ChEBI" id="CHEBI:29105"/>
    </ligand>
</feature>
<gene>
    <name evidence="3" type="ORF">B1H19_08445</name>
</gene>
<keyword evidence="4" id="KW-1185">Reference proteome</keyword>
<feature type="binding site" evidence="1">
    <location>
        <position position="211"/>
    </location>
    <ligand>
        <name>Zn(2+)</name>
        <dbReference type="ChEBI" id="CHEBI:29105"/>
    </ligand>
</feature>
<dbReference type="OrthoDB" id="9807664at2"/>
<dbReference type="KEGG" id="sgv:B1H19_08445"/>
<dbReference type="GO" id="GO:0008725">
    <property type="term" value="F:DNA-3-methyladenine glycosylase activity"/>
    <property type="evidence" value="ECO:0007669"/>
    <property type="project" value="InterPro"/>
</dbReference>
<feature type="region of interest" description="Disordered" evidence="2">
    <location>
        <begin position="1"/>
        <end position="28"/>
    </location>
</feature>
<dbReference type="PANTHER" id="PTHR30037">
    <property type="entry name" value="DNA-3-METHYLADENINE GLYCOSYLASE 1"/>
    <property type="match status" value="1"/>
</dbReference>
<feature type="binding site" evidence="1">
    <location>
        <position position="207"/>
    </location>
    <ligand>
        <name>Zn(2+)</name>
        <dbReference type="ChEBI" id="CHEBI:29105"/>
    </ligand>
</feature>